<dbReference type="RefSeq" id="WP_128195536.1">
    <property type="nucleotide sequence ID" value="NZ_SACJ01000006.1"/>
</dbReference>
<keyword evidence="3" id="KW-0238">DNA-binding</keyword>
<dbReference type="SUPFAM" id="SSF116734">
    <property type="entry name" value="DNA methylase specificity domain"/>
    <property type="match status" value="1"/>
</dbReference>
<dbReference type="PANTHER" id="PTHR30408:SF12">
    <property type="entry name" value="TYPE I RESTRICTION ENZYME MJAVIII SPECIFICITY SUBUNIT"/>
    <property type="match status" value="1"/>
</dbReference>
<feature type="domain" description="Type I restriction modification DNA specificity" evidence="4">
    <location>
        <begin position="15"/>
        <end position="177"/>
    </location>
</feature>
<keyword evidence="2" id="KW-0680">Restriction system</keyword>
<dbReference type="Proteomes" id="UP000285211">
    <property type="component" value="Unassembled WGS sequence"/>
</dbReference>
<dbReference type="AlphaFoldDB" id="A0A437KT61"/>
<evidence type="ECO:0000256" key="1">
    <source>
        <dbReference type="ARBA" id="ARBA00010923"/>
    </source>
</evidence>
<dbReference type="CDD" id="cd16961">
    <property type="entry name" value="RMtype1_S_TRD-CR_like"/>
    <property type="match status" value="1"/>
</dbReference>
<dbReference type="EMBL" id="SACJ01000006">
    <property type="protein sequence ID" value="RVT75318.1"/>
    <property type="molecule type" value="Genomic_DNA"/>
</dbReference>
<accession>A0A437KT61</accession>
<dbReference type="Pfam" id="PF01420">
    <property type="entry name" value="Methylase_S"/>
    <property type="match status" value="1"/>
</dbReference>
<evidence type="ECO:0000313" key="6">
    <source>
        <dbReference type="Proteomes" id="UP000285211"/>
    </source>
</evidence>
<organism evidence="5 6">
    <name type="scientific">Flavobacterium sufflavum</name>
    <dbReference type="NCBI Taxonomy" id="1921138"/>
    <lineage>
        <taxon>Bacteria</taxon>
        <taxon>Pseudomonadati</taxon>
        <taxon>Bacteroidota</taxon>
        <taxon>Flavobacteriia</taxon>
        <taxon>Flavobacteriales</taxon>
        <taxon>Flavobacteriaceae</taxon>
        <taxon>Flavobacterium</taxon>
    </lineage>
</organism>
<dbReference type="PANTHER" id="PTHR30408">
    <property type="entry name" value="TYPE-1 RESTRICTION ENZYME ECOKI SPECIFICITY PROTEIN"/>
    <property type="match status" value="1"/>
</dbReference>
<keyword evidence="6" id="KW-1185">Reference proteome</keyword>
<dbReference type="GO" id="GO:0003677">
    <property type="term" value="F:DNA binding"/>
    <property type="evidence" value="ECO:0007669"/>
    <property type="project" value="UniProtKB-KW"/>
</dbReference>
<evidence type="ECO:0000256" key="2">
    <source>
        <dbReference type="ARBA" id="ARBA00022747"/>
    </source>
</evidence>
<dbReference type="GO" id="GO:0009307">
    <property type="term" value="P:DNA restriction-modification system"/>
    <property type="evidence" value="ECO:0007669"/>
    <property type="project" value="UniProtKB-KW"/>
</dbReference>
<comment type="similarity">
    <text evidence="1">Belongs to the type-I restriction system S methylase family.</text>
</comment>
<reference evidence="5 6" key="1">
    <citation type="submission" date="2019-01" db="EMBL/GenBank/DDBJ databases">
        <authorList>
            <person name="Chen W.-M."/>
        </authorList>
    </citation>
    <scope>NUCLEOTIDE SEQUENCE [LARGE SCALE GENOMIC DNA]</scope>
    <source>
        <strain evidence="5 6">BBQ-12</strain>
    </source>
</reference>
<sequence>MYLLKNLIKSEGLFSGYSFREKIEHIPDGAIGIIQMKDINNNYLSFDYQNIDKVSDIIFKDKFYLQKNDILFVSKGVNNYAIAIEDINFKIVPSATFFVIRVDEKKIVPQYLVWYINQREAQNYLSEKKAGTYVPNLNKQDIMEMPIKVPTLKTQKAIAKTAVLLNREIEILDKIKNNRKELIQNQLLKLIKND</sequence>
<name>A0A437KT61_9FLAO</name>
<dbReference type="InterPro" id="IPR000055">
    <property type="entry name" value="Restrct_endonuc_typeI_TRD"/>
</dbReference>
<dbReference type="OrthoDB" id="1002506at2"/>
<gene>
    <name evidence="5" type="ORF">EOD40_11170</name>
</gene>
<dbReference type="InterPro" id="IPR044946">
    <property type="entry name" value="Restrct_endonuc_typeI_TRD_sf"/>
</dbReference>
<evidence type="ECO:0000256" key="3">
    <source>
        <dbReference type="ARBA" id="ARBA00023125"/>
    </source>
</evidence>
<dbReference type="InterPro" id="IPR052021">
    <property type="entry name" value="Type-I_RS_S_subunit"/>
</dbReference>
<proteinExistence type="inferred from homology"/>
<dbReference type="Gene3D" id="3.90.220.20">
    <property type="entry name" value="DNA methylase specificity domains"/>
    <property type="match status" value="1"/>
</dbReference>
<evidence type="ECO:0000313" key="5">
    <source>
        <dbReference type="EMBL" id="RVT75318.1"/>
    </source>
</evidence>
<evidence type="ECO:0000259" key="4">
    <source>
        <dbReference type="Pfam" id="PF01420"/>
    </source>
</evidence>
<comment type="caution">
    <text evidence="5">The sequence shown here is derived from an EMBL/GenBank/DDBJ whole genome shotgun (WGS) entry which is preliminary data.</text>
</comment>
<protein>
    <recommendedName>
        <fullName evidence="4">Type I restriction modification DNA specificity domain-containing protein</fullName>
    </recommendedName>
</protein>